<organism evidence="1 2">
    <name type="scientific">Cercospora kikuchii</name>
    <dbReference type="NCBI Taxonomy" id="84275"/>
    <lineage>
        <taxon>Eukaryota</taxon>
        <taxon>Fungi</taxon>
        <taxon>Dikarya</taxon>
        <taxon>Ascomycota</taxon>
        <taxon>Pezizomycotina</taxon>
        <taxon>Dothideomycetes</taxon>
        <taxon>Dothideomycetidae</taxon>
        <taxon>Mycosphaerellales</taxon>
        <taxon>Mycosphaerellaceae</taxon>
        <taxon>Cercospora</taxon>
    </lineage>
</organism>
<sequence length="196" mass="21951">MAGDSGNGNGDDSLKLSALIERLPQELQDIIYDMTFTADAKVHIYIENRDLRLSMLDELVEKCSSSAVEIDKKILPHLLWVNRHSRQKFASSYFGHNSVFALYTITEWIASSVLGSLRDLIPEPLLVFVNDDAQDFSELLYRELCVDSGMDAAFASRLIFINHHEVVKMVKQRAGISTEDAEVDETPSDGGKKAEN</sequence>
<dbReference type="EMBL" id="BOLY01000003">
    <property type="protein sequence ID" value="GIZ41106.1"/>
    <property type="molecule type" value="Genomic_DNA"/>
</dbReference>
<comment type="caution">
    <text evidence="1">The sequence shown here is derived from an EMBL/GenBank/DDBJ whole genome shotgun (WGS) entry which is preliminary data.</text>
</comment>
<name>A0A9P3CFV3_9PEZI</name>
<reference evidence="1 2" key="1">
    <citation type="submission" date="2021-01" db="EMBL/GenBank/DDBJ databases">
        <title>Cercospora kikuchii MAFF 305040 whole genome shotgun sequence.</title>
        <authorList>
            <person name="Kashiwa T."/>
            <person name="Suzuki T."/>
        </authorList>
    </citation>
    <scope>NUCLEOTIDE SEQUENCE [LARGE SCALE GENOMIC DNA]</scope>
    <source>
        <strain evidence="1 2">MAFF 305040</strain>
    </source>
</reference>
<proteinExistence type="predicted"/>
<dbReference type="OrthoDB" id="3650741at2759"/>
<gene>
    <name evidence="1" type="ORF">CKM354_000442200</name>
</gene>
<evidence type="ECO:0000313" key="2">
    <source>
        <dbReference type="Proteomes" id="UP000825890"/>
    </source>
</evidence>
<keyword evidence="2" id="KW-1185">Reference proteome</keyword>
<accession>A0A9P3CFV3</accession>
<dbReference type="Proteomes" id="UP000825890">
    <property type="component" value="Unassembled WGS sequence"/>
</dbReference>
<dbReference type="RefSeq" id="XP_044655593.1">
    <property type="nucleotide sequence ID" value="XM_044799658.1"/>
</dbReference>
<protein>
    <submittedName>
        <fullName evidence="1">Uncharacterized protein</fullName>
    </submittedName>
</protein>
<dbReference type="GeneID" id="68289997"/>
<dbReference type="AlphaFoldDB" id="A0A9P3CFV3"/>
<evidence type="ECO:0000313" key="1">
    <source>
        <dbReference type="EMBL" id="GIZ41106.1"/>
    </source>
</evidence>